<organism evidence="1 2">
    <name type="scientific">Cryptosporidium andersoni</name>
    <dbReference type="NCBI Taxonomy" id="117008"/>
    <lineage>
        <taxon>Eukaryota</taxon>
        <taxon>Sar</taxon>
        <taxon>Alveolata</taxon>
        <taxon>Apicomplexa</taxon>
        <taxon>Conoidasida</taxon>
        <taxon>Coccidia</taxon>
        <taxon>Eucoccidiorida</taxon>
        <taxon>Eimeriorina</taxon>
        <taxon>Cryptosporidiidae</taxon>
        <taxon>Cryptosporidium</taxon>
    </lineage>
</organism>
<name>A0A1J4MS29_9CRYT</name>
<reference evidence="1 2" key="1">
    <citation type="submission" date="2016-10" db="EMBL/GenBank/DDBJ databases">
        <title>Reductive evolution of mitochondrial metabolism and differential evolution of invasion-related proteins in Cryptosporidium.</title>
        <authorList>
            <person name="Liu S."/>
            <person name="Roellig D.M."/>
            <person name="Guo Y."/>
            <person name="Li N."/>
            <person name="Frace M.A."/>
            <person name="Tang K."/>
            <person name="Zhang L."/>
            <person name="Feng Y."/>
            <person name="Xiao L."/>
        </authorList>
    </citation>
    <scope>NUCLEOTIDE SEQUENCE [LARGE SCALE GENOMIC DNA]</scope>
    <source>
        <strain evidence="1">30847</strain>
    </source>
</reference>
<dbReference type="AlphaFoldDB" id="A0A1J4MS29"/>
<dbReference type="OrthoDB" id="341680at2759"/>
<sequence>MALMLVLDIDILDYSDKDFSNIFKQNMLNILSMDNLKSEFSDLVISIYYIINGDINIRIGDTCKNIWFPFNNSETYILSTFQQMALDIHKIRKMESISESSKLEYISSYIGKIINLDIDNGVFGKVDYTNNPFWLNLDIGQKRQTLILWLMSPKIYEERISRSDLPIYKSDIHESSYLPNIDIKYGILEIQNDKGIWNQQNTNETRTSNLRPFLTDKILCYPHNESIGYKTYKLNNYKFIDIYIKDTIENFFNNSPFTIVLSPNSPLFQGPSENLGSLRFHLYPNLKAYPIYLKDSLKLLFLPLYATMVGLLPLGEYQPLPYITQRILLPVDFSDAKIESIKALILSLLIDKSIIAIQLDYNWFATLNPTIDGESYFLTINILPPGLIIRNKVE</sequence>
<dbReference type="GeneID" id="92366519"/>
<protein>
    <submittedName>
        <fullName evidence="1">Uncharacterized protein</fullName>
    </submittedName>
</protein>
<dbReference type="Proteomes" id="UP000186804">
    <property type="component" value="Unassembled WGS sequence"/>
</dbReference>
<comment type="caution">
    <text evidence="1">The sequence shown here is derived from an EMBL/GenBank/DDBJ whole genome shotgun (WGS) entry which is preliminary data.</text>
</comment>
<keyword evidence="2" id="KW-1185">Reference proteome</keyword>
<dbReference type="VEuPathDB" id="CryptoDB:cand_023350"/>
<accession>A0A1J4MS29</accession>
<dbReference type="RefSeq" id="XP_067068838.1">
    <property type="nucleotide sequence ID" value="XM_067212565.1"/>
</dbReference>
<proteinExistence type="predicted"/>
<evidence type="ECO:0000313" key="2">
    <source>
        <dbReference type="Proteomes" id="UP000186804"/>
    </source>
</evidence>
<evidence type="ECO:0000313" key="1">
    <source>
        <dbReference type="EMBL" id="OII76992.1"/>
    </source>
</evidence>
<dbReference type="EMBL" id="LRBS01000048">
    <property type="protein sequence ID" value="OII76992.1"/>
    <property type="molecule type" value="Genomic_DNA"/>
</dbReference>
<gene>
    <name evidence="1" type="ORF">cand_023350</name>
</gene>